<dbReference type="AlphaFoldDB" id="A0A0V1HEG8"/>
<dbReference type="Proteomes" id="UP000055024">
    <property type="component" value="Unassembled WGS sequence"/>
</dbReference>
<evidence type="ECO:0000313" key="5">
    <source>
        <dbReference type="EMBL" id="KRZ08839.1"/>
    </source>
</evidence>
<evidence type="ECO:0000256" key="2">
    <source>
        <dbReference type="ARBA" id="ARBA00022771"/>
    </source>
</evidence>
<gene>
    <name evidence="5" type="ORF">T11_818</name>
</gene>
<dbReference type="Gene3D" id="2.20.25.240">
    <property type="match status" value="1"/>
</dbReference>
<dbReference type="EMBL" id="JYDP01000080">
    <property type="protein sequence ID" value="KRZ08839.1"/>
    <property type="molecule type" value="Genomic_DNA"/>
</dbReference>
<feature type="domain" description="FLYWCH-type" evidence="4">
    <location>
        <begin position="9"/>
        <end position="66"/>
    </location>
</feature>
<evidence type="ECO:0000256" key="3">
    <source>
        <dbReference type="ARBA" id="ARBA00022833"/>
    </source>
</evidence>
<proteinExistence type="predicted"/>
<sequence length="384" mass="43944">MERNDEIQFVSTKRNQQKLVYRGRCYTLKRTNHNDKYWMCAERSRGCRGTLSINPDATEVIRTSEHAENCRVDAQAFYHQQQLQELKRLAAEDLRPVTEIYDELASNASTSSDTAAYFPTWDQARHIMYNSRARIFPRLLATRQELQLIAEQTTTKTGHSPTNNILIFATEAGVRLLAESNCWCRAGTFKIVPSWYQPLFTLHVIHPSVYCLTVRKDLPTYSRIFEVLHSKAEKLGVQLDPAKFVCDFETAWIPAIQGNFPNTRVQGRFFHFCQAVLRQVGSKKKNVHVKNVQKMSALECSWSNGSVFRTEQQGYGRKVPAFMVTVAADIIVTEVSATRLRSACQTKLTFRLSIRKVYSPLRSRAGEIVVSLGTIRMGITYNKE</sequence>
<evidence type="ECO:0000313" key="6">
    <source>
        <dbReference type="Proteomes" id="UP000055024"/>
    </source>
</evidence>
<organism evidence="5 6">
    <name type="scientific">Trichinella zimbabwensis</name>
    <dbReference type="NCBI Taxonomy" id="268475"/>
    <lineage>
        <taxon>Eukaryota</taxon>
        <taxon>Metazoa</taxon>
        <taxon>Ecdysozoa</taxon>
        <taxon>Nematoda</taxon>
        <taxon>Enoplea</taxon>
        <taxon>Dorylaimia</taxon>
        <taxon>Trichinellida</taxon>
        <taxon>Trichinellidae</taxon>
        <taxon>Trichinella</taxon>
    </lineage>
</organism>
<dbReference type="Pfam" id="PF04500">
    <property type="entry name" value="FLYWCH"/>
    <property type="match status" value="1"/>
</dbReference>
<dbReference type="InterPro" id="IPR007588">
    <property type="entry name" value="Znf_FLYWCH"/>
</dbReference>
<dbReference type="GO" id="GO:0008270">
    <property type="term" value="F:zinc ion binding"/>
    <property type="evidence" value="ECO:0007669"/>
    <property type="project" value="UniProtKB-KW"/>
</dbReference>
<reference evidence="5 6" key="1">
    <citation type="submission" date="2015-01" db="EMBL/GenBank/DDBJ databases">
        <title>Evolution of Trichinella species and genotypes.</title>
        <authorList>
            <person name="Korhonen P.K."/>
            <person name="Edoardo P."/>
            <person name="Giuseppe L.R."/>
            <person name="Gasser R.B."/>
        </authorList>
    </citation>
    <scope>NUCLEOTIDE SEQUENCE [LARGE SCALE GENOMIC DNA]</scope>
    <source>
        <strain evidence="5">ISS1029</strain>
    </source>
</reference>
<keyword evidence="2" id="KW-0863">Zinc-finger</keyword>
<evidence type="ECO:0000259" key="4">
    <source>
        <dbReference type="Pfam" id="PF04500"/>
    </source>
</evidence>
<keyword evidence="1" id="KW-0479">Metal-binding</keyword>
<keyword evidence="6" id="KW-1185">Reference proteome</keyword>
<keyword evidence="3" id="KW-0862">Zinc</keyword>
<accession>A0A0V1HEG8</accession>
<evidence type="ECO:0000256" key="1">
    <source>
        <dbReference type="ARBA" id="ARBA00022723"/>
    </source>
</evidence>
<name>A0A0V1HEG8_9BILA</name>
<dbReference type="OrthoDB" id="10029846at2759"/>
<comment type="caution">
    <text evidence="5">The sequence shown here is derived from an EMBL/GenBank/DDBJ whole genome shotgun (WGS) entry which is preliminary data.</text>
</comment>
<dbReference type="STRING" id="268475.A0A0V1HEG8"/>
<protein>
    <recommendedName>
        <fullName evidence="4">FLYWCH-type domain-containing protein</fullName>
    </recommendedName>
</protein>